<dbReference type="RefSeq" id="WP_185789483.1">
    <property type="nucleotide sequence ID" value="NZ_JACLCP010000003.1"/>
</dbReference>
<accession>A0A842IRV9</accession>
<proteinExistence type="predicted"/>
<comment type="caution">
    <text evidence="1">The sequence shown here is derived from an EMBL/GenBank/DDBJ whole genome shotgun (WGS) entry which is preliminary data.</text>
</comment>
<dbReference type="EMBL" id="JACLCP010000003">
    <property type="protein sequence ID" value="MBC2845770.1"/>
    <property type="molecule type" value="Genomic_DNA"/>
</dbReference>
<dbReference type="AlphaFoldDB" id="A0A842IRV9"/>
<keyword evidence="2" id="KW-1185">Reference proteome</keyword>
<dbReference type="Proteomes" id="UP000533900">
    <property type="component" value="Unassembled WGS sequence"/>
</dbReference>
<reference evidence="1" key="1">
    <citation type="submission" date="2020-08" db="EMBL/GenBank/DDBJ databases">
        <title>Winogradskyella ouciana sp. nov., isolated from the hadal seawater of the Mariana Trench.</title>
        <authorList>
            <person name="He X."/>
        </authorList>
    </citation>
    <scope>NUCLEOTIDE SEQUENCE [LARGE SCALE GENOMIC DNA]</scope>
    <source>
        <strain evidence="1">KCTC 52348</strain>
    </source>
</reference>
<organism evidence="1 2">
    <name type="scientific">Winogradskyella flava</name>
    <dbReference type="NCBI Taxonomy" id="1884876"/>
    <lineage>
        <taxon>Bacteria</taxon>
        <taxon>Pseudomonadati</taxon>
        <taxon>Bacteroidota</taxon>
        <taxon>Flavobacteriia</taxon>
        <taxon>Flavobacteriales</taxon>
        <taxon>Flavobacteriaceae</taxon>
        <taxon>Winogradskyella</taxon>
    </lineage>
</organism>
<gene>
    <name evidence="1" type="ORF">H7F21_11755</name>
</gene>
<evidence type="ECO:0000313" key="1">
    <source>
        <dbReference type="EMBL" id="MBC2845770.1"/>
    </source>
</evidence>
<evidence type="ECO:0000313" key="2">
    <source>
        <dbReference type="Proteomes" id="UP000533900"/>
    </source>
</evidence>
<protein>
    <submittedName>
        <fullName evidence="1">Uncharacterized protein</fullName>
    </submittedName>
</protein>
<sequence>MLRKIIKVSLLFAFVIFLLLYFDIIWRSPAYYKTENQIELALPIMDMETYMKMVNDHRRPYIYKVVSESGGRVIIVGTDHINDPKHSQFDSIRHYWENNKPTVALVEGRLGFFFSWVHDPIDKYGESGLVTQLAKTDNVDLYTWEPSREDEIEMLIKKHSAKKLAMFYSLRPFFQLPENERNENNLQALIEERTDYEQLENSITKWQEIDSIWNVDFPEQNWRTFSSGYGYPGYLHDIWNDSNLARDEHMIDIIYEKVNKGDVIFVTMGASHAPRIENTLKNLIN</sequence>
<name>A0A842IRV9_9FLAO</name>